<evidence type="ECO:0000256" key="1">
    <source>
        <dbReference type="SAM" id="Coils"/>
    </source>
</evidence>
<accession>A0A409WUA9</accession>
<comment type="caution">
    <text evidence="3">The sequence shown here is derived from an EMBL/GenBank/DDBJ whole genome shotgun (WGS) entry which is preliminary data.</text>
</comment>
<feature type="coiled-coil region" evidence="1">
    <location>
        <begin position="266"/>
        <end position="342"/>
    </location>
</feature>
<dbReference type="EMBL" id="NHYD01003179">
    <property type="protein sequence ID" value="PPQ82115.1"/>
    <property type="molecule type" value="Genomic_DNA"/>
</dbReference>
<evidence type="ECO:0000256" key="2">
    <source>
        <dbReference type="SAM" id="MobiDB-lite"/>
    </source>
</evidence>
<keyword evidence="4" id="KW-1185">Reference proteome</keyword>
<keyword evidence="1" id="KW-0175">Coiled coil</keyword>
<feature type="region of interest" description="Disordered" evidence="2">
    <location>
        <begin position="637"/>
        <end position="669"/>
    </location>
</feature>
<protein>
    <submittedName>
        <fullName evidence="3">Uncharacterized protein</fullName>
    </submittedName>
</protein>
<dbReference type="OrthoDB" id="2690792at2759"/>
<proteinExistence type="predicted"/>
<organism evidence="3 4">
    <name type="scientific">Psilocybe cyanescens</name>
    <dbReference type="NCBI Taxonomy" id="93625"/>
    <lineage>
        <taxon>Eukaryota</taxon>
        <taxon>Fungi</taxon>
        <taxon>Dikarya</taxon>
        <taxon>Basidiomycota</taxon>
        <taxon>Agaricomycotina</taxon>
        <taxon>Agaricomycetes</taxon>
        <taxon>Agaricomycetidae</taxon>
        <taxon>Agaricales</taxon>
        <taxon>Agaricineae</taxon>
        <taxon>Strophariaceae</taxon>
        <taxon>Psilocybe</taxon>
    </lineage>
</organism>
<evidence type="ECO:0000313" key="4">
    <source>
        <dbReference type="Proteomes" id="UP000283269"/>
    </source>
</evidence>
<sequence length="703" mass="79918">MHDIATLHAPYNGDCPLIPWTDLKFNPVGVYHLCLHQGVFPHRPNFYKTNRLKFDAADVAWFAAGMHKDGNHDHSPQTFHPLAEALQKDTKEMPKSRSECKELLHRVQELTFDLATLWDCALGGTTMILHCTGTTVPGAPIQLEYLKAQVYLPLAFVSHKPQLHKPIMKLVQLFIETIGLKTSVDWPDHAQALFGYSLTQTGIVRANRPMTSFPNPERNSSYYMFLGQPITPSVATTTSPPISTSYDDGNVLSAEAYEIFDLHNVIHTLQEEKSSLAKDLEILRSQVSILENQLQSYSTGPGSTAHIRYTTTIKPAISAEQRKEKAKEREQTQEEIDNAVNEWFKNTIAKANELADRFNKKPRHFLDIFFHGGARMINTQEKVNPHNAFLKGHVVSMVNIKCDYMDEYNALKEEEHEELACKHKENKDSSRKLWRPLPRGRICDVSNVKWNMIFLLNGLKAHIGIEAFFCIVRNTPDYHIQPQWYFTSETLADYMKIAVRKRWDAHEVGTKIEAFSIAGCNPVNLLSTSKQKADYLKSQIRHKFESNLEEITGNPHTVMHYLCFEEDIVLRYGIDLVGYTYKKLMNPSDLSTSLPLLKALLDALENGTCKFVKLSAQELKKRQDAYNTKLISGEIEPHKRKRRSDAGVKQKGKHAHVNNAADRDEEEGESNIDVIEHPKNSEFIDNATDNAIVLSAHPSFTCL</sequence>
<dbReference type="AlphaFoldDB" id="A0A409WUA9"/>
<dbReference type="InParanoid" id="A0A409WUA9"/>
<dbReference type="Proteomes" id="UP000283269">
    <property type="component" value="Unassembled WGS sequence"/>
</dbReference>
<dbReference type="STRING" id="93625.A0A409WUA9"/>
<evidence type="ECO:0000313" key="3">
    <source>
        <dbReference type="EMBL" id="PPQ82115.1"/>
    </source>
</evidence>
<name>A0A409WUA9_PSICY</name>
<reference evidence="3 4" key="1">
    <citation type="journal article" date="2018" name="Evol. Lett.">
        <title>Horizontal gene cluster transfer increased hallucinogenic mushroom diversity.</title>
        <authorList>
            <person name="Reynolds H.T."/>
            <person name="Vijayakumar V."/>
            <person name="Gluck-Thaler E."/>
            <person name="Korotkin H.B."/>
            <person name="Matheny P.B."/>
            <person name="Slot J.C."/>
        </authorList>
    </citation>
    <scope>NUCLEOTIDE SEQUENCE [LARGE SCALE GENOMIC DNA]</scope>
    <source>
        <strain evidence="3 4">2631</strain>
    </source>
</reference>
<gene>
    <name evidence="3" type="ORF">CVT25_014277</name>
</gene>